<accession>A0A242WCW4</accession>
<dbReference type="Proteomes" id="UP000195152">
    <property type="component" value="Unassembled WGS sequence"/>
</dbReference>
<comment type="caution">
    <text evidence="1">The sequence shown here is derived from an EMBL/GenBank/DDBJ whole genome shotgun (WGS) entry which is preliminary data.</text>
</comment>
<name>A0A242WCW4_BACTU</name>
<organism evidence="1 2">
    <name type="scientific">Bacillus thuringiensis serovar mexicanensis</name>
    <dbReference type="NCBI Taxonomy" id="180868"/>
    <lineage>
        <taxon>Bacteria</taxon>
        <taxon>Bacillati</taxon>
        <taxon>Bacillota</taxon>
        <taxon>Bacilli</taxon>
        <taxon>Bacillales</taxon>
        <taxon>Bacillaceae</taxon>
        <taxon>Bacillus</taxon>
        <taxon>Bacillus cereus group</taxon>
    </lineage>
</organism>
<reference evidence="1 2" key="1">
    <citation type="submission" date="2016-10" db="EMBL/GenBank/DDBJ databases">
        <title>Comparative genomics of Bacillus thuringiensis reveals a path to pathogens against multiple invertebrate hosts.</title>
        <authorList>
            <person name="Zheng J."/>
            <person name="Gao Q."/>
            <person name="Liu H."/>
            <person name="Peng D."/>
            <person name="Ruan L."/>
            <person name="Sun M."/>
        </authorList>
    </citation>
    <scope>NUCLEOTIDE SEQUENCE [LARGE SCALE GENOMIC DNA]</scope>
    <source>
        <strain evidence="1">BGSC 4AC1</strain>
    </source>
</reference>
<dbReference type="AlphaFoldDB" id="A0A242WCW4"/>
<dbReference type="InterPro" id="IPR052924">
    <property type="entry name" value="OsmC/Ohr_hydroprdx_reductase"/>
</dbReference>
<dbReference type="InterPro" id="IPR015946">
    <property type="entry name" value="KH_dom-like_a/b"/>
</dbReference>
<dbReference type="EMBL" id="NFCF01000049">
    <property type="protein sequence ID" value="OTW53313.1"/>
    <property type="molecule type" value="Genomic_DNA"/>
</dbReference>
<gene>
    <name evidence="1" type="ORF">BK699_05405</name>
</gene>
<dbReference type="Pfam" id="PF02566">
    <property type="entry name" value="OsmC"/>
    <property type="match status" value="1"/>
</dbReference>
<sequence>MNDYKVNGIDIRKLKEFSKKVSENKTEGVTQFNVHTEWLGGTASVTKVQEWKLGNQRYSRDFNILIDEPKELLGENLAANPQEFLMAAFNACVAVGYVIQAAVENIQLTKLEIITGGEIDLRGFLGIDSNVASGYEQIHSKVKISSNGTKEQIEKMHETVIQTSPNYWNILNAVGINIDLMIE</sequence>
<proteinExistence type="predicted"/>
<dbReference type="InterPro" id="IPR003718">
    <property type="entry name" value="OsmC/Ohr_fam"/>
</dbReference>
<dbReference type="Gene3D" id="3.30.300.20">
    <property type="match status" value="1"/>
</dbReference>
<dbReference type="PANTHER" id="PTHR35368">
    <property type="entry name" value="HYDROPEROXIDE REDUCTASE"/>
    <property type="match status" value="1"/>
</dbReference>
<dbReference type="RefSeq" id="WP_086401134.1">
    <property type="nucleotide sequence ID" value="NZ_NFCF01000049.1"/>
</dbReference>
<dbReference type="SUPFAM" id="SSF82784">
    <property type="entry name" value="OsmC-like"/>
    <property type="match status" value="1"/>
</dbReference>
<protein>
    <recommendedName>
        <fullName evidence="3">Osmotically inducible protein C</fullName>
    </recommendedName>
</protein>
<evidence type="ECO:0000313" key="2">
    <source>
        <dbReference type="Proteomes" id="UP000195152"/>
    </source>
</evidence>
<dbReference type="InterPro" id="IPR036102">
    <property type="entry name" value="OsmC/Ohrsf"/>
</dbReference>
<dbReference type="PANTHER" id="PTHR35368:SF1">
    <property type="entry name" value="HYDROPEROXIDE REDUCTASE"/>
    <property type="match status" value="1"/>
</dbReference>
<evidence type="ECO:0008006" key="3">
    <source>
        <dbReference type="Google" id="ProtNLM"/>
    </source>
</evidence>
<evidence type="ECO:0000313" key="1">
    <source>
        <dbReference type="EMBL" id="OTW53313.1"/>
    </source>
</evidence>